<dbReference type="InterPro" id="IPR014025">
    <property type="entry name" value="Glutaredoxin_subgr"/>
</dbReference>
<keyword evidence="4" id="KW-1015">Disulfide bond</keyword>
<evidence type="ECO:0000256" key="1">
    <source>
        <dbReference type="ARBA" id="ARBA00002549"/>
    </source>
</evidence>
<organism evidence="7">
    <name type="scientific">Oikopleura dioica</name>
    <name type="common">Tunicate</name>
    <dbReference type="NCBI Taxonomy" id="34765"/>
    <lineage>
        <taxon>Eukaryota</taxon>
        <taxon>Metazoa</taxon>
        <taxon>Chordata</taxon>
        <taxon>Tunicata</taxon>
        <taxon>Appendicularia</taxon>
        <taxon>Copelata</taxon>
        <taxon>Oikopleuridae</taxon>
        <taxon>Oikopleura</taxon>
    </lineage>
</organism>
<name>E4YA46_OIKDI</name>
<dbReference type="GO" id="GO:0034599">
    <property type="term" value="P:cellular response to oxidative stress"/>
    <property type="evidence" value="ECO:0007669"/>
    <property type="project" value="TreeGrafter"/>
</dbReference>
<dbReference type="GO" id="GO:0005737">
    <property type="term" value="C:cytoplasm"/>
    <property type="evidence" value="ECO:0007669"/>
    <property type="project" value="TreeGrafter"/>
</dbReference>
<dbReference type="InterPro" id="IPR011899">
    <property type="entry name" value="Glutaredoxin_euk/vir"/>
</dbReference>
<dbReference type="Gene3D" id="3.40.30.10">
    <property type="entry name" value="Glutaredoxin"/>
    <property type="match status" value="1"/>
</dbReference>
<dbReference type="GO" id="GO:0015038">
    <property type="term" value="F:glutathione disulfide oxidoreductase activity"/>
    <property type="evidence" value="ECO:0007669"/>
    <property type="project" value="TreeGrafter"/>
</dbReference>
<dbReference type="PROSITE" id="PS51354">
    <property type="entry name" value="GLUTAREDOXIN_2"/>
    <property type="match status" value="1"/>
</dbReference>
<dbReference type="Pfam" id="PF00462">
    <property type="entry name" value="Glutaredoxin"/>
    <property type="match status" value="1"/>
</dbReference>
<accession>E4YA46</accession>
<gene>
    <name evidence="7" type="ORF">GSOID_T00030859001</name>
</gene>
<evidence type="ECO:0000256" key="4">
    <source>
        <dbReference type="ARBA" id="ARBA00023157"/>
    </source>
</evidence>
<dbReference type="PROSITE" id="PS00195">
    <property type="entry name" value="GLUTAREDOXIN_1"/>
    <property type="match status" value="1"/>
</dbReference>
<evidence type="ECO:0000256" key="5">
    <source>
        <dbReference type="ARBA" id="ARBA00023284"/>
    </source>
</evidence>
<dbReference type="InterPro" id="IPR036249">
    <property type="entry name" value="Thioredoxin-like_sf"/>
</dbReference>
<dbReference type="EMBL" id="FN654353">
    <property type="protein sequence ID" value="CBY32433.1"/>
    <property type="molecule type" value="Genomic_DNA"/>
</dbReference>
<dbReference type="Proteomes" id="UP000011014">
    <property type="component" value="Unassembled WGS sequence"/>
</dbReference>
<dbReference type="CDD" id="cd03419">
    <property type="entry name" value="GRX_GRXh_1_2_like"/>
    <property type="match status" value="1"/>
</dbReference>
<dbReference type="SUPFAM" id="SSF52833">
    <property type="entry name" value="Thioredoxin-like"/>
    <property type="match status" value="1"/>
</dbReference>
<dbReference type="InterPro" id="IPR002109">
    <property type="entry name" value="Glutaredoxin"/>
</dbReference>
<evidence type="ECO:0000313" key="7">
    <source>
        <dbReference type="EMBL" id="CBY32433.1"/>
    </source>
</evidence>
<keyword evidence="3" id="KW-0249">Electron transport</keyword>
<dbReference type="NCBIfam" id="TIGR02180">
    <property type="entry name" value="GRX_euk"/>
    <property type="match status" value="1"/>
</dbReference>
<keyword evidence="2" id="KW-0813">Transport</keyword>
<dbReference type="PANTHER" id="PTHR45694">
    <property type="entry name" value="GLUTAREDOXIN 2"/>
    <property type="match status" value="1"/>
</dbReference>
<dbReference type="InterPro" id="IPR011767">
    <property type="entry name" value="GLR_AS"/>
</dbReference>
<reference evidence="7" key="1">
    <citation type="journal article" date="2010" name="Science">
        <title>Plasticity of animal genome architecture unmasked by rapid evolution of a pelagic tunicate.</title>
        <authorList>
            <person name="Denoeud F."/>
            <person name="Henriet S."/>
            <person name="Mungpakdee S."/>
            <person name="Aury J.M."/>
            <person name="Da Silva C."/>
            <person name="Brinkmann H."/>
            <person name="Mikhaleva J."/>
            <person name="Olsen L.C."/>
            <person name="Jubin C."/>
            <person name="Canestro C."/>
            <person name="Bouquet J.M."/>
            <person name="Danks G."/>
            <person name="Poulain J."/>
            <person name="Campsteijn C."/>
            <person name="Adamski M."/>
            <person name="Cross I."/>
            <person name="Yadetie F."/>
            <person name="Muffato M."/>
            <person name="Louis A."/>
            <person name="Butcher S."/>
            <person name="Tsagkogeorga G."/>
            <person name="Konrad A."/>
            <person name="Singh S."/>
            <person name="Jensen M.F."/>
            <person name="Cong E.H."/>
            <person name="Eikeseth-Otteraa H."/>
            <person name="Noel B."/>
            <person name="Anthouard V."/>
            <person name="Porcel B.M."/>
            <person name="Kachouri-Lafond R."/>
            <person name="Nishino A."/>
            <person name="Ugolini M."/>
            <person name="Chourrout P."/>
            <person name="Nishida H."/>
            <person name="Aasland R."/>
            <person name="Huzurbazar S."/>
            <person name="Westhof E."/>
            <person name="Delsuc F."/>
            <person name="Lehrach H."/>
            <person name="Reinhardt R."/>
            <person name="Weissenbach J."/>
            <person name="Roy S.W."/>
            <person name="Artiguenave F."/>
            <person name="Postlethwait J.H."/>
            <person name="Manak J.R."/>
            <person name="Thompson E.M."/>
            <person name="Jaillon O."/>
            <person name="Du Pasquier L."/>
            <person name="Boudinot P."/>
            <person name="Liberles D.A."/>
            <person name="Volff J.N."/>
            <person name="Philippe H."/>
            <person name="Lenhard B."/>
            <person name="Roest Crollius H."/>
            <person name="Wincker P."/>
            <person name="Chourrout D."/>
        </authorList>
    </citation>
    <scope>NUCLEOTIDE SEQUENCE [LARGE SCALE GENOMIC DNA]</scope>
</reference>
<dbReference type="AlphaFoldDB" id="E4YA46"/>
<evidence type="ECO:0000259" key="6">
    <source>
        <dbReference type="Pfam" id="PF00462"/>
    </source>
</evidence>
<comment type="function">
    <text evidence="1">Has a glutathione-disulfide oxidoreductase activity in the presence of NADPH and glutathione reductase. Reduces low molecular weight disulfides and proteins.</text>
</comment>
<protein>
    <recommendedName>
        <fullName evidence="6">Glutaredoxin domain-containing protein</fullName>
    </recommendedName>
</protein>
<dbReference type="PANTHER" id="PTHR45694:SF18">
    <property type="entry name" value="GLUTAREDOXIN-1-RELATED"/>
    <property type="match status" value="1"/>
</dbReference>
<sequence length="175" mass="19743">MASQFIETALAADKVVVFSKSYCPYCKKAKDALKRANIAFKAYEIENRADCAAIQAELKKMTGASSVPRVFINGKFFGGGDETAAGVNSGKIQKLLCCLIRTRAMVQNIEKIPQAEKQSDTELFTCYPLRRFISKYILCREKTVRKRPRNKPKKNALRKTYTRDLRNSSLDETSV</sequence>
<proteinExistence type="predicted"/>
<feature type="domain" description="Glutaredoxin" evidence="6">
    <location>
        <begin position="15"/>
        <end position="76"/>
    </location>
</feature>
<keyword evidence="5" id="KW-0676">Redox-active center</keyword>
<evidence type="ECO:0000256" key="2">
    <source>
        <dbReference type="ARBA" id="ARBA00022448"/>
    </source>
</evidence>
<evidence type="ECO:0000256" key="3">
    <source>
        <dbReference type="ARBA" id="ARBA00022982"/>
    </source>
</evidence>
<dbReference type="PRINTS" id="PR00160">
    <property type="entry name" value="GLUTAREDOXIN"/>
</dbReference>